<dbReference type="Gene3D" id="2.10.25.10">
    <property type="entry name" value="Laminin"/>
    <property type="match status" value="14"/>
</dbReference>
<feature type="signal peptide" evidence="8">
    <location>
        <begin position="1"/>
        <end position="36"/>
    </location>
</feature>
<feature type="chain" id="PRO_5038023856" evidence="8">
    <location>
        <begin position="37"/>
        <end position="2134"/>
    </location>
</feature>
<feature type="domain" description="EGF-like" evidence="10">
    <location>
        <begin position="138"/>
        <end position="179"/>
    </location>
</feature>
<dbReference type="Pfam" id="PF07645">
    <property type="entry name" value="EGF_CA"/>
    <property type="match status" value="8"/>
</dbReference>
<dbReference type="InterPro" id="IPR057353">
    <property type="entry name" value="TNFR_nem"/>
</dbReference>
<dbReference type="PROSITE" id="PS50024">
    <property type="entry name" value="SEA"/>
    <property type="match status" value="2"/>
</dbReference>
<feature type="disulfide bond" evidence="6">
    <location>
        <begin position="1836"/>
        <end position="1853"/>
    </location>
</feature>
<dbReference type="PROSITE" id="PS50026">
    <property type="entry name" value="EGF_3"/>
    <property type="match status" value="20"/>
</dbReference>
<dbReference type="Pfam" id="PF25314">
    <property type="entry name" value="TNFR_nem"/>
    <property type="match status" value="3"/>
</dbReference>
<feature type="domain" description="EGF-like" evidence="10">
    <location>
        <begin position="1829"/>
        <end position="1865"/>
    </location>
</feature>
<dbReference type="InterPro" id="IPR009030">
    <property type="entry name" value="Growth_fac_rcpt_cys_sf"/>
</dbReference>
<feature type="domain" description="EGF-like" evidence="10">
    <location>
        <begin position="87"/>
        <end position="126"/>
    </location>
</feature>
<dbReference type="InterPro" id="IPR018097">
    <property type="entry name" value="EGF_Ca-bd_CS"/>
</dbReference>
<sequence length="2134" mass="236056">MAWIFLSRGDSRLMPRSRLRLLPLVAVFCIGSSVLAEDAYGGRWECKVNDPLSCDQKKSEVCTFKDGGYSCECPTGVSRLPDGRCILIDECGEQRLNDCHENAKCIDQTEGYLCECLPGFADVSEDPVKKPGRICQPKVDECAEPQKYDVDCPENASCQDTADGFTCICKPGFTDISAQYSLLPGRKCVEIVNECTNGDNDCSSNADCIDQPDGYICKCRPGFVDTSPNVTHYPGRQCRTPKTLDYYGLSEENITPSECHPIHQPVCSLNEVCRRYLEGQHRCRCEHPAVIAHDGKCRVFNRCEQHHDCDRSAICSNTFDSYKCQCKPGYLDVSPDPVRLPGRKCQPLINECADRTDDCSPYATCEDTQDSYLCKCNHGYTDVSSRYGLNPGRKCAKVEDQCSDRTLNSCDENADCVMLPDGYTCKCFSGYIDVSSNANLPLGRVCTLQTTCPAQPTDLVFLIDGSGSIGSDIFRGEVLRFLKEFVELFDISSDRTRVAVVQYSDRIRHEFDLNQYSSIQSVEDAIDRIQYMTGLTRTGAAIEHVRNEAFNERRGARPLSDKISRVAIVITDGRSQDNVSLPAQQARQQNIQLFAVGVTNHVLDSELETIAGAKDRYFHVTGFKDLNARLRSAIQKVACPEGKPTPPTEGPCDPSTHRGCDRSLNQVCLARNGQFTCGCPPGFQKHPLTQVCGGEICNPQLVSSCPHPDVCKRTPFGNYRCACLDNYWRDPKTGACKTTHPPSAEPALEECDETRPCGKNEQCVPSRSGGHTCLCAPGFERNYRSDKCQLPGTCDPSIPESCDQRKREQCLQNENSGYTCQCGANYKRHPVTEICLIDECAAGTHDCDRNARCIDTDESFICTCHEGFNDESPDPSEKPGRVCTQRVDECNAGTHNCSINAVCVNLPDGFICRCKENYVDFSPNPLRFAGTDCRPLVDECADKTLNTCSENATCIDTRESYKCQCKEGFLDQDELRNPGRVCQKVNRICSEGRHDCDQNARCIERGANAYECVCSAGFLDKSPDPNRSGRLCVEEVCSDSSKHDCHVAAICTEIVGPERYKCACRDGYVDMNPSRPGRECKEALNECMDHSLNDCDPIATCQDQQRGYTCTCPIGAKDISPDRSKPGRKCLMLIDECRNPHLNNCSRFADCFDREDGYECKCKPEYHDNNPSFPGTDCSFIINECESDNLNDCSKHAKCTDTQEGYACECIAPYKDELSSNPGRVCRYNECEDPKMNDCDKNAECLDTDDDFTCRCNAGFYDDGNDPHKPGRVCIELVVNKPPEVEKTTLSPNLAPCASTFCHLDLGEVCIGGTRCGCRPNQNRGNSSDNCIDVEKIPIEIRIVDRGGEKLVYSSDYGSPNSPNYVDIVDAFNKGLSDLIKESKFAPQYVNTDVKYITNPKVKNSTWDSGLLFVASADFKSSVDKCEFWNELLAAIKTNDYRLGNRHLMTAKDIDQLDPCRKEEQRGNPCGSTFCRADLGEECIAGRLCGCPNGQKRNGSDEKCRQVESWNLPLWVIREGNRILSYTDELSNPQDEEHKKLVEAFEKGIAESYIRTPLKSGFVVAEVNDIANPNTMNKSWDGGILYNFTANFVRGTVSTPSQVFTDLIDYIIKKNNYEVGSSKQFISPDQADPFDACYKNDCHPKAICKSHGEDYTCECPSTFRDLNPSNPGHDCLSLIGVNECEKEEWNECDVNARCIDEDRLYRCECIKPYVNAAPKDKLPGSVCRLDYCSDVNFCPSNTTCKNAEDQAVCTCLPGYVDIRRSERRLEAGFPKESYCLKPQDVDECALGLHNCSAAAICTDLHIGYKCTCAEGYTDGNPSLPGRVCAALLCGLCNGHGDCVHDPLTNNITCACVEGYSGQFCELAPSRASAILLIILALLFLLLTLCCCLYFCLKTRCFGGRGLSASSLSGREEILGSDYYTIPRAKLKRHAVEEGARGGADDMDAMTLARRGQPEADAGALQRYLDGGASLSSGSSIEEIERRIITDVTRSEVRTTTFHDAYGEGTSGATAYGISSAATGGVPAQEHSAQFFVRTPVETDAEQYATSTADHFMHRSGGYSGDYHSQPQQMGGQYGDEDDIGGSDVGDAVYDRTTRVTTHRDFVPATRGRGPSERLRNEFQTTTTSNETNYF</sequence>
<keyword evidence="12" id="KW-1185">Reference proteome</keyword>
<dbReference type="SMART" id="SM00327">
    <property type="entry name" value="VWA"/>
    <property type="match status" value="1"/>
</dbReference>
<feature type="domain" description="EGF-like" evidence="10">
    <location>
        <begin position="1784"/>
        <end position="1822"/>
    </location>
</feature>
<dbReference type="InterPro" id="IPR002035">
    <property type="entry name" value="VWF_A"/>
</dbReference>
<feature type="domain" description="EGF-like" evidence="10">
    <location>
        <begin position="985"/>
        <end position="1024"/>
    </location>
</feature>
<keyword evidence="4 6" id="KW-1015">Disulfide bond</keyword>
<dbReference type="WBParaSite" id="PgR010_g179_t02">
    <property type="protein sequence ID" value="PgR010_g179_t02"/>
    <property type="gene ID" value="PgR010_g179"/>
</dbReference>
<dbReference type="InterPro" id="IPR013032">
    <property type="entry name" value="EGF-like_CS"/>
</dbReference>
<dbReference type="PANTHER" id="PTHR24050">
    <property type="entry name" value="PA14 DOMAIN-CONTAINING PROTEIN"/>
    <property type="match status" value="1"/>
</dbReference>
<keyword evidence="3" id="KW-0677">Repeat</keyword>
<evidence type="ECO:0000256" key="4">
    <source>
        <dbReference type="ARBA" id="ARBA00023157"/>
    </source>
</evidence>
<evidence type="ECO:0000256" key="3">
    <source>
        <dbReference type="ARBA" id="ARBA00022737"/>
    </source>
</evidence>
<evidence type="ECO:0000259" key="11">
    <source>
        <dbReference type="PROSITE" id="PS50234"/>
    </source>
</evidence>
<dbReference type="PROSITE" id="PS01187">
    <property type="entry name" value="EGF_CA"/>
    <property type="match status" value="1"/>
</dbReference>
<feature type="domain" description="EGF-like" evidence="10">
    <location>
        <begin position="299"/>
        <end position="336"/>
    </location>
</feature>
<evidence type="ECO:0000313" key="13">
    <source>
        <dbReference type="WBParaSite" id="PgR010_g179_t02"/>
    </source>
</evidence>
<feature type="domain" description="EGF-like" evidence="10">
    <location>
        <begin position="1033"/>
        <end position="1074"/>
    </location>
</feature>
<dbReference type="Pfam" id="PF00008">
    <property type="entry name" value="EGF"/>
    <property type="match status" value="1"/>
</dbReference>
<evidence type="ECO:0000259" key="10">
    <source>
        <dbReference type="PROSITE" id="PS50026"/>
    </source>
</evidence>
<organism evidence="12 13">
    <name type="scientific">Parascaris univalens</name>
    <name type="common">Nematode worm</name>
    <dbReference type="NCBI Taxonomy" id="6257"/>
    <lineage>
        <taxon>Eukaryota</taxon>
        <taxon>Metazoa</taxon>
        <taxon>Ecdysozoa</taxon>
        <taxon>Nematoda</taxon>
        <taxon>Chromadorea</taxon>
        <taxon>Rhabditida</taxon>
        <taxon>Spirurina</taxon>
        <taxon>Ascaridomorpha</taxon>
        <taxon>Ascaridoidea</taxon>
        <taxon>Ascarididae</taxon>
        <taxon>Parascaris</taxon>
    </lineage>
</organism>
<dbReference type="InterPro" id="IPR056590">
    <property type="entry name" value="Mua-3/Mup-4_EGF"/>
</dbReference>
<feature type="domain" description="EGF-like" evidence="10">
    <location>
        <begin position="886"/>
        <end position="924"/>
    </location>
</feature>
<protein>
    <submittedName>
        <fullName evidence="13">Transmembrane cell adhesion receptor mua-3</fullName>
    </submittedName>
</protein>
<feature type="domain" description="EGF-like" evidence="10">
    <location>
        <begin position="1633"/>
        <end position="1669"/>
    </location>
</feature>
<keyword evidence="7" id="KW-0472">Membrane</keyword>
<dbReference type="InterPro" id="IPR052235">
    <property type="entry name" value="Nephronectin_domain"/>
</dbReference>
<comment type="caution">
    <text evidence="6">Lacks conserved residue(s) required for the propagation of feature annotation.</text>
</comment>
<dbReference type="PRINTS" id="PR00453">
    <property type="entry name" value="VWFADOMAIN"/>
</dbReference>
<dbReference type="Proteomes" id="UP000887569">
    <property type="component" value="Unplaced"/>
</dbReference>
<dbReference type="InterPro" id="IPR036465">
    <property type="entry name" value="vWFA_dom_sf"/>
</dbReference>
<keyword evidence="7" id="KW-1133">Transmembrane helix</keyword>
<dbReference type="Pfam" id="PF00092">
    <property type="entry name" value="VWA"/>
    <property type="match status" value="1"/>
</dbReference>
<dbReference type="CDD" id="cd00054">
    <property type="entry name" value="EGF_CA"/>
    <property type="match status" value="8"/>
</dbReference>
<dbReference type="Pfam" id="PF12661">
    <property type="entry name" value="hEGF"/>
    <property type="match status" value="3"/>
</dbReference>
<dbReference type="Pfam" id="PF23427">
    <property type="entry name" value="EGF_4"/>
    <property type="match status" value="1"/>
</dbReference>
<name>A0A915ALQ1_PARUN</name>
<keyword evidence="2 8" id="KW-0732">Signal</keyword>
<dbReference type="SMART" id="SM00179">
    <property type="entry name" value="EGF_CA"/>
    <property type="match status" value="19"/>
</dbReference>
<feature type="domain" description="EGF-like" evidence="10">
    <location>
        <begin position="191"/>
        <end position="229"/>
    </location>
</feature>
<dbReference type="Pfam" id="PF25478">
    <property type="entry name" value="EGF_Mua-3"/>
    <property type="match status" value="1"/>
</dbReference>
<feature type="disulfide bond" evidence="6">
    <location>
        <begin position="1855"/>
        <end position="1864"/>
    </location>
</feature>
<feature type="domain" description="EGF-like" evidence="10">
    <location>
        <begin position="1133"/>
        <end position="1172"/>
    </location>
</feature>
<keyword evidence="7" id="KW-0812">Transmembrane</keyword>
<evidence type="ECO:0000256" key="8">
    <source>
        <dbReference type="SAM" id="SignalP"/>
    </source>
</evidence>
<feature type="transmembrane region" description="Helical" evidence="7">
    <location>
        <begin position="1873"/>
        <end position="1896"/>
    </location>
</feature>
<feature type="domain" description="EGF-like" evidence="10">
    <location>
        <begin position="348"/>
        <end position="386"/>
    </location>
</feature>
<feature type="domain" description="EGF-like" evidence="10">
    <location>
        <begin position="1227"/>
        <end position="1266"/>
    </location>
</feature>
<evidence type="ECO:0000256" key="5">
    <source>
        <dbReference type="ARBA" id="ARBA00023180"/>
    </source>
</evidence>
<evidence type="ECO:0000256" key="7">
    <source>
        <dbReference type="SAM" id="Phobius"/>
    </source>
</evidence>
<dbReference type="GO" id="GO:0005509">
    <property type="term" value="F:calcium ion binding"/>
    <property type="evidence" value="ECO:0007669"/>
    <property type="project" value="InterPro"/>
</dbReference>
<dbReference type="PROSITE" id="PS00022">
    <property type="entry name" value="EGF_1"/>
    <property type="match status" value="1"/>
</dbReference>
<feature type="domain" description="EGF-like" evidence="10">
    <location>
        <begin position="1728"/>
        <end position="1766"/>
    </location>
</feature>
<dbReference type="FunFam" id="3.40.50.410:FF:000047">
    <property type="entry name" value="von Willebrand factor A domain containing 2"/>
    <property type="match status" value="1"/>
</dbReference>
<dbReference type="SUPFAM" id="SSF57184">
    <property type="entry name" value="Growth factor receptor domain"/>
    <property type="match status" value="2"/>
</dbReference>
<dbReference type="InterPro" id="IPR001881">
    <property type="entry name" value="EGF-like_Ca-bd_dom"/>
</dbReference>
<evidence type="ECO:0000256" key="2">
    <source>
        <dbReference type="ARBA" id="ARBA00022729"/>
    </source>
</evidence>
<feature type="domain" description="EGF-like" evidence="10">
    <location>
        <begin position="936"/>
        <end position="972"/>
    </location>
</feature>
<reference evidence="13" key="1">
    <citation type="submission" date="2022-11" db="UniProtKB">
        <authorList>
            <consortium name="WormBaseParasite"/>
        </authorList>
    </citation>
    <scope>IDENTIFICATION</scope>
</reference>
<dbReference type="Gene3D" id="3.40.50.410">
    <property type="entry name" value="von Willebrand factor, type A domain"/>
    <property type="match status" value="1"/>
</dbReference>
<evidence type="ECO:0000313" key="12">
    <source>
        <dbReference type="Proteomes" id="UP000887569"/>
    </source>
</evidence>
<keyword evidence="5" id="KW-0325">Glycoprotein</keyword>
<dbReference type="Gene3D" id="2.90.20.10">
    <property type="entry name" value="Plasmodium vivax P25 domain"/>
    <property type="match status" value="1"/>
</dbReference>
<evidence type="ECO:0000256" key="1">
    <source>
        <dbReference type="ARBA" id="ARBA00022536"/>
    </source>
</evidence>
<feature type="domain" description="EGF-like" evidence="10">
    <location>
        <begin position="836"/>
        <end position="874"/>
    </location>
</feature>
<dbReference type="PROSITE" id="PS01186">
    <property type="entry name" value="EGF_2"/>
    <property type="match status" value="2"/>
</dbReference>
<dbReference type="InterPro" id="IPR000152">
    <property type="entry name" value="EGF-type_Asp/Asn_hydroxyl_site"/>
</dbReference>
<dbReference type="InterPro" id="IPR000742">
    <property type="entry name" value="EGF"/>
</dbReference>
<feature type="domain" description="VWFA" evidence="11">
    <location>
        <begin position="458"/>
        <end position="637"/>
    </location>
</feature>
<feature type="domain" description="EGF-like" evidence="10">
    <location>
        <begin position="398"/>
        <end position="437"/>
    </location>
</feature>
<dbReference type="PROSITE" id="PS00010">
    <property type="entry name" value="ASX_HYDROXYL"/>
    <property type="match status" value="14"/>
</dbReference>
<dbReference type="SUPFAM" id="SSF57196">
    <property type="entry name" value="EGF/Laminin"/>
    <property type="match status" value="5"/>
</dbReference>
<dbReference type="InterPro" id="IPR049883">
    <property type="entry name" value="NOTCH1_EGF-like"/>
</dbReference>
<proteinExistence type="predicted"/>
<feature type="domain" description="SEA" evidence="9">
    <location>
        <begin position="1333"/>
        <end position="1459"/>
    </location>
</feature>
<accession>A0A915ALQ1</accession>
<dbReference type="SMART" id="SM00200">
    <property type="entry name" value="SEA"/>
    <property type="match status" value="2"/>
</dbReference>
<dbReference type="FunFam" id="2.10.25.10:FF:000038">
    <property type="entry name" value="Fibrillin 2"/>
    <property type="match status" value="1"/>
</dbReference>
<dbReference type="PROSITE" id="PS50234">
    <property type="entry name" value="VWFA"/>
    <property type="match status" value="1"/>
</dbReference>
<dbReference type="SUPFAM" id="SSF53300">
    <property type="entry name" value="vWA-like"/>
    <property type="match status" value="1"/>
</dbReference>
<dbReference type="SMART" id="SM00181">
    <property type="entry name" value="EGF"/>
    <property type="match status" value="28"/>
</dbReference>
<evidence type="ECO:0000259" key="9">
    <source>
        <dbReference type="PROSITE" id="PS50024"/>
    </source>
</evidence>
<dbReference type="InterPro" id="IPR000082">
    <property type="entry name" value="SEA_dom"/>
</dbReference>
<evidence type="ECO:0000256" key="6">
    <source>
        <dbReference type="PROSITE-ProRule" id="PRU00076"/>
    </source>
</evidence>
<feature type="domain" description="EGF-like" evidence="10">
    <location>
        <begin position="747"/>
        <end position="789"/>
    </location>
</feature>
<feature type="disulfide bond" evidence="6">
    <location>
        <begin position="1045"/>
        <end position="1062"/>
    </location>
</feature>
<feature type="domain" description="EGF-like" evidence="10">
    <location>
        <begin position="1181"/>
        <end position="1220"/>
    </location>
</feature>
<feature type="domain" description="SEA" evidence="9">
    <location>
        <begin position="1506"/>
        <end position="1631"/>
    </location>
</feature>
<keyword evidence="1 6" id="KW-0245">EGF-like domain</keyword>
<dbReference type="PANTHER" id="PTHR24050:SF28">
    <property type="entry name" value="UROMODULIN-LIKE"/>
    <property type="match status" value="1"/>
</dbReference>
<dbReference type="FunFam" id="2.10.25.10:FF:000291">
    <property type="entry name" value="Transmembrane matrix receptor MUP-4"/>
    <property type="match status" value="2"/>
</dbReference>
<feature type="domain" description="EGF-like" evidence="10">
    <location>
        <begin position="1083"/>
        <end position="1122"/>
    </location>
</feature>